<protein>
    <submittedName>
        <fullName evidence="1">Uncharacterized protein</fullName>
    </submittedName>
</protein>
<keyword evidence="2" id="KW-1185">Reference proteome</keyword>
<evidence type="ECO:0000313" key="1">
    <source>
        <dbReference type="EMBL" id="EPZ37022.1"/>
    </source>
</evidence>
<dbReference type="HOGENOM" id="CLU_2198477_0_0_1"/>
<dbReference type="EMBL" id="KE560373">
    <property type="protein sequence ID" value="EPZ37022.1"/>
    <property type="molecule type" value="Genomic_DNA"/>
</dbReference>
<sequence>MPLFNSGSVFFDFDTNWQKKNLRKVDSSSECCLLQNCCGEQRDAEMLDSYSKSYFLICILCLPPFQCLKKFGRRSIADVLSAVRSLLTAGSAHLNFILDLEQCGFEEI</sequence>
<evidence type="ECO:0000313" key="2">
    <source>
        <dbReference type="Proteomes" id="UP000030755"/>
    </source>
</evidence>
<organism evidence="1 2">
    <name type="scientific">Rozella allomycis (strain CSF55)</name>
    <dbReference type="NCBI Taxonomy" id="988480"/>
    <lineage>
        <taxon>Eukaryota</taxon>
        <taxon>Fungi</taxon>
        <taxon>Fungi incertae sedis</taxon>
        <taxon>Cryptomycota</taxon>
        <taxon>Cryptomycota incertae sedis</taxon>
        <taxon>Rozella</taxon>
    </lineage>
</organism>
<proteinExistence type="predicted"/>
<gene>
    <name evidence="1" type="ORF">O9G_005887</name>
</gene>
<dbReference type="AlphaFoldDB" id="A0A075B3M9"/>
<name>A0A075B3M9_ROZAC</name>
<dbReference type="Proteomes" id="UP000030755">
    <property type="component" value="Unassembled WGS sequence"/>
</dbReference>
<accession>A0A075B3M9</accession>
<reference evidence="1 2" key="1">
    <citation type="journal article" date="2013" name="Curr. Biol.">
        <title>Shared signatures of parasitism and phylogenomics unite Cryptomycota and microsporidia.</title>
        <authorList>
            <person name="James T.Y."/>
            <person name="Pelin A."/>
            <person name="Bonen L."/>
            <person name="Ahrendt S."/>
            <person name="Sain D."/>
            <person name="Corradi N."/>
            <person name="Stajich J.E."/>
        </authorList>
    </citation>
    <scope>NUCLEOTIDE SEQUENCE [LARGE SCALE GENOMIC DNA]</scope>
    <source>
        <strain evidence="1 2">CSF55</strain>
    </source>
</reference>